<dbReference type="OrthoDB" id="10420084at2759"/>
<feature type="signal peptide" evidence="1">
    <location>
        <begin position="1"/>
        <end position="16"/>
    </location>
</feature>
<dbReference type="InterPro" id="IPR036249">
    <property type="entry name" value="Thioredoxin-like_sf"/>
</dbReference>
<feature type="chain" id="PRO_5002160600" evidence="1">
    <location>
        <begin position="17"/>
        <end position="69"/>
    </location>
</feature>
<dbReference type="EMBL" id="KN771875">
    <property type="protein sequence ID" value="KIH45609.1"/>
    <property type="molecule type" value="Genomic_DNA"/>
</dbReference>
<sequence>MWLLACVLALLICVNAGDSTENEELPQFDVESGVYILHDKDFDDFVKTHPTFLAKFYAPWSVFHIFGPH</sequence>
<feature type="non-terminal residue" evidence="2">
    <location>
        <position position="1"/>
    </location>
</feature>
<accession>A0A0C2FG04</accession>
<dbReference type="SUPFAM" id="SSF52833">
    <property type="entry name" value="Thioredoxin-like"/>
    <property type="match status" value="1"/>
</dbReference>
<evidence type="ECO:0000256" key="1">
    <source>
        <dbReference type="SAM" id="SignalP"/>
    </source>
</evidence>
<dbReference type="AlphaFoldDB" id="A0A0C2FG04"/>
<dbReference type="Proteomes" id="UP000054047">
    <property type="component" value="Unassembled WGS sequence"/>
</dbReference>
<proteinExistence type="predicted"/>
<name>A0A0C2FG04_9BILA</name>
<organism evidence="2 3">
    <name type="scientific">Ancylostoma duodenale</name>
    <dbReference type="NCBI Taxonomy" id="51022"/>
    <lineage>
        <taxon>Eukaryota</taxon>
        <taxon>Metazoa</taxon>
        <taxon>Ecdysozoa</taxon>
        <taxon>Nematoda</taxon>
        <taxon>Chromadorea</taxon>
        <taxon>Rhabditida</taxon>
        <taxon>Rhabditina</taxon>
        <taxon>Rhabditomorpha</taxon>
        <taxon>Strongyloidea</taxon>
        <taxon>Ancylostomatidae</taxon>
        <taxon>Ancylostomatinae</taxon>
        <taxon>Ancylostoma</taxon>
    </lineage>
</organism>
<protein>
    <submittedName>
        <fullName evidence="2">Uncharacterized protein</fullName>
    </submittedName>
</protein>
<dbReference type="Gene3D" id="3.40.30.10">
    <property type="entry name" value="Glutaredoxin"/>
    <property type="match status" value="1"/>
</dbReference>
<gene>
    <name evidence="2" type="ORF">ANCDUO_24350</name>
</gene>
<evidence type="ECO:0000313" key="3">
    <source>
        <dbReference type="Proteomes" id="UP000054047"/>
    </source>
</evidence>
<evidence type="ECO:0000313" key="2">
    <source>
        <dbReference type="EMBL" id="KIH45609.1"/>
    </source>
</evidence>
<keyword evidence="3" id="KW-1185">Reference proteome</keyword>
<keyword evidence="1" id="KW-0732">Signal</keyword>
<reference evidence="2 3" key="1">
    <citation type="submission" date="2013-12" db="EMBL/GenBank/DDBJ databases">
        <title>Draft genome of the parsitic nematode Ancylostoma duodenale.</title>
        <authorList>
            <person name="Mitreva M."/>
        </authorList>
    </citation>
    <scope>NUCLEOTIDE SEQUENCE [LARGE SCALE GENOMIC DNA]</scope>
    <source>
        <strain evidence="2 3">Zhejiang</strain>
    </source>
</reference>